<sequence length="139" mass="15603">MLPQASAMLPQASAMMPQASPMLPQVSAMMLKRQDGLCPQGWRASSFPYHCVCVVVPAGDYAERKNMTYTEQQLPVSQFNGKTNSYLARSWHVSYGLNHDKMPFHVGNAIESAMSNNPHHVHRNQYYNQAAELMKSAFL</sequence>
<dbReference type="AlphaFoldDB" id="A0A0Q3M2K3"/>
<accession>A0A0Q3M2K3</accession>
<comment type="caution">
    <text evidence="1">The sequence shown here is derived from an EMBL/GenBank/DDBJ whole genome shotgun (WGS) entry which is preliminary data.</text>
</comment>
<dbReference type="Proteomes" id="UP000051836">
    <property type="component" value="Unassembled WGS sequence"/>
</dbReference>
<organism evidence="1 2">
    <name type="scientific">Amazona aestiva</name>
    <name type="common">Blue-fronted Amazon parrot</name>
    <dbReference type="NCBI Taxonomy" id="12930"/>
    <lineage>
        <taxon>Eukaryota</taxon>
        <taxon>Metazoa</taxon>
        <taxon>Chordata</taxon>
        <taxon>Craniata</taxon>
        <taxon>Vertebrata</taxon>
        <taxon>Euteleostomi</taxon>
        <taxon>Archelosauria</taxon>
        <taxon>Archosauria</taxon>
        <taxon>Dinosauria</taxon>
        <taxon>Saurischia</taxon>
        <taxon>Theropoda</taxon>
        <taxon>Coelurosauria</taxon>
        <taxon>Aves</taxon>
        <taxon>Neognathae</taxon>
        <taxon>Neoaves</taxon>
        <taxon>Telluraves</taxon>
        <taxon>Australaves</taxon>
        <taxon>Psittaciformes</taxon>
        <taxon>Psittacidae</taxon>
        <taxon>Amazona</taxon>
    </lineage>
</organism>
<keyword evidence="2" id="KW-1185">Reference proteome</keyword>
<reference evidence="1 2" key="1">
    <citation type="submission" date="2015-10" db="EMBL/GenBank/DDBJ databases">
        <authorList>
            <person name="Gilbert D.G."/>
        </authorList>
    </citation>
    <scope>NUCLEOTIDE SEQUENCE [LARGE SCALE GENOMIC DNA]</scope>
    <source>
        <strain evidence="1">FVVF132</strain>
    </source>
</reference>
<name>A0A0Q3M2K3_AMAAE</name>
<evidence type="ECO:0000313" key="1">
    <source>
        <dbReference type="EMBL" id="KQK76917.1"/>
    </source>
</evidence>
<protein>
    <submittedName>
        <fullName evidence="1">Uncharacterized protein</fullName>
    </submittedName>
</protein>
<proteinExistence type="predicted"/>
<evidence type="ECO:0000313" key="2">
    <source>
        <dbReference type="Proteomes" id="UP000051836"/>
    </source>
</evidence>
<dbReference type="EMBL" id="LMAW01002801">
    <property type="protein sequence ID" value="KQK76917.1"/>
    <property type="molecule type" value="Genomic_DNA"/>
</dbReference>
<gene>
    <name evidence="1" type="ORF">AAES_132312</name>
</gene>